<dbReference type="OrthoDB" id="695864at2"/>
<evidence type="ECO:0000313" key="5">
    <source>
        <dbReference type="Proteomes" id="UP000286246"/>
    </source>
</evidence>
<dbReference type="PANTHER" id="PTHR30273">
    <property type="entry name" value="PERIPLASMIC SIGNAL SENSOR AND SIGMA FACTOR ACTIVATOR FECR-RELATED"/>
    <property type="match status" value="1"/>
</dbReference>
<dbReference type="EMBL" id="RAPY01000003">
    <property type="protein sequence ID" value="RKE49647.1"/>
    <property type="molecule type" value="Genomic_DNA"/>
</dbReference>
<evidence type="ECO:0000259" key="2">
    <source>
        <dbReference type="Pfam" id="PF04773"/>
    </source>
</evidence>
<keyword evidence="1" id="KW-1133">Transmembrane helix</keyword>
<dbReference type="InterPro" id="IPR006860">
    <property type="entry name" value="FecR"/>
</dbReference>
<organism evidence="4 5">
    <name type="scientific">Sphingobacterium detergens</name>
    <dbReference type="NCBI Taxonomy" id="1145106"/>
    <lineage>
        <taxon>Bacteria</taxon>
        <taxon>Pseudomonadati</taxon>
        <taxon>Bacteroidota</taxon>
        <taxon>Sphingobacteriia</taxon>
        <taxon>Sphingobacteriales</taxon>
        <taxon>Sphingobacteriaceae</taxon>
        <taxon>Sphingobacterium</taxon>
    </lineage>
</organism>
<dbReference type="GO" id="GO:0016989">
    <property type="term" value="F:sigma factor antagonist activity"/>
    <property type="evidence" value="ECO:0007669"/>
    <property type="project" value="TreeGrafter"/>
</dbReference>
<dbReference type="RefSeq" id="WP_120260463.1">
    <property type="nucleotide sequence ID" value="NZ_RAPY01000003.1"/>
</dbReference>
<name>A0A420AYX2_SPHD1</name>
<dbReference type="Gene3D" id="3.55.50.30">
    <property type="match status" value="1"/>
</dbReference>
<dbReference type="InterPro" id="IPR032508">
    <property type="entry name" value="FecR_C"/>
</dbReference>
<feature type="domain" description="Protein FecR C-terminal" evidence="3">
    <location>
        <begin position="321"/>
        <end position="388"/>
    </location>
</feature>
<feature type="transmembrane region" description="Helical" evidence="1">
    <location>
        <begin position="89"/>
        <end position="107"/>
    </location>
</feature>
<sequence>MQEERLRYLLTNYFRNTISRTELKEMLDKLDDLDESQFSSLFERMEEEIPVRSELFDRDSVARQLSHRIQENKEESADSGRNRINYVKWGSLAAAVVLFCFSIVYFVKREAAPITHPKQVLTNEIALPDGNAPILTLSTGEQYSISADNPESLDKGNLTIVRDSDGTLLYQLKHGERGSEKRTFHSPKGSALTLQLIDGTKVHLNSGSSLTYPVHFETANRLVFLDGEAYFDVAHDPAKPFIVETKQTRIKVLGTQFNVSSDLTKTKTLTTLIKGKVEVSLGGTHKILAPGMQAESDPQQQQIVLKQADLKEILAWRDGFFRFTEDDIETVLQKVKEWYDIKEITIQSTSTDTFTAMMKRTKKLSDLLKQLEKTSNYKFKIQDGRVLVM</sequence>
<dbReference type="PANTHER" id="PTHR30273:SF2">
    <property type="entry name" value="PROTEIN FECR"/>
    <property type="match status" value="1"/>
</dbReference>
<dbReference type="Proteomes" id="UP000286246">
    <property type="component" value="Unassembled WGS sequence"/>
</dbReference>
<evidence type="ECO:0000256" key="1">
    <source>
        <dbReference type="SAM" id="Phobius"/>
    </source>
</evidence>
<keyword evidence="5" id="KW-1185">Reference proteome</keyword>
<dbReference type="InterPro" id="IPR012373">
    <property type="entry name" value="Ferrdict_sens_TM"/>
</dbReference>
<proteinExistence type="predicted"/>
<comment type="caution">
    <text evidence="4">The sequence shown here is derived from an EMBL/GenBank/DDBJ whole genome shotgun (WGS) entry which is preliminary data.</text>
</comment>
<evidence type="ECO:0000259" key="3">
    <source>
        <dbReference type="Pfam" id="PF16344"/>
    </source>
</evidence>
<evidence type="ECO:0000313" key="4">
    <source>
        <dbReference type="EMBL" id="RKE49647.1"/>
    </source>
</evidence>
<gene>
    <name evidence="4" type="ORF">DFQ12_3769</name>
</gene>
<keyword evidence="1" id="KW-0812">Transmembrane</keyword>
<accession>A0A420AYX2</accession>
<reference evidence="4 5" key="1">
    <citation type="submission" date="2018-09" db="EMBL/GenBank/DDBJ databases">
        <title>Genomic Encyclopedia of Type Strains, Phase III (KMG-III): the genomes of soil and plant-associated and newly described type strains.</title>
        <authorList>
            <person name="Whitman W."/>
        </authorList>
    </citation>
    <scope>NUCLEOTIDE SEQUENCE [LARGE SCALE GENOMIC DNA]</scope>
    <source>
        <strain evidence="4 5">CECT 7938</strain>
    </source>
</reference>
<keyword evidence="1" id="KW-0472">Membrane</keyword>
<dbReference type="Pfam" id="PF04773">
    <property type="entry name" value="FecR"/>
    <property type="match status" value="1"/>
</dbReference>
<protein>
    <submittedName>
        <fullName evidence="4">FecR family protein</fullName>
    </submittedName>
</protein>
<dbReference type="Pfam" id="PF16344">
    <property type="entry name" value="FecR_C"/>
    <property type="match status" value="1"/>
</dbReference>
<feature type="domain" description="FecR protein" evidence="2">
    <location>
        <begin position="185"/>
        <end position="278"/>
    </location>
</feature>
<dbReference type="AlphaFoldDB" id="A0A420AYX2"/>
<dbReference type="Gene3D" id="2.60.120.1440">
    <property type="match status" value="1"/>
</dbReference>